<keyword evidence="2" id="KW-1185">Reference proteome</keyword>
<protein>
    <submittedName>
        <fullName evidence="1">Glutaredoxin family protein</fullName>
    </submittedName>
</protein>
<organism evidence="1 2">
    <name type="scientific">Halobacillus naozhouensis</name>
    <dbReference type="NCBI Taxonomy" id="554880"/>
    <lineage>
        <taxon>Bacteria</taxon>
        <taxon>Bacillati</taxon>
        <taxon>Bacillota</taxon>
        <taxon>Bacilli</taxon>
        <taxon>Bacillales</taxon>
        <taxon>Bacillaceae</taxon>
        <taxon>Halobacillus</taxon>
    </lineage>
</organism>
<dbReference type="SUPFAM" id="SSF52833">
    <property type="entry name" value="Thioredoxin-like"/>
    <property type="match status" value="1"/>
</dbReference>
<reference evidence="1 2" key="1">
    <citation type="submission" date="2023-04" db="EMBL/GenBank/DDBJ databases">
        <title>Genome sequence of Halobacillus naozhouensis KACC 21980.</title>
        <authorList>
            <person name="Kim S."/>
            <person name="Heo J."/>
            <person name="Kwon S.-W."/>
        </authorList>
    </citation>
    <scope>NUCLEOTIDE SEQUENCE [LARGE SCALE GENOMIC DNA]</scope>
    <source>
        <strain evidence="1 2">KCTC 13234</strain>
    </source>
</reference>
<dbReference type="Proteomes" id="UP001221597">
    <property type="component" value="Chromosome"/>
</dbReference>
<gene>
    <name evidence="1" type="ORF">P9989_15265</name>
</gene>
<dbReference type="InterPro" id="IPR052565">
    <property type="entry name" value="Glutaredoxin-like_YDR286C"/>
</dbReference>
<name>A0ABY8IUU2_9BACI</name>
<proteinExistence type="predicted"/>
<dbReference type="InterPro" id="IPR008554">
    <property type="entry name" value="Glutaredoxin-like"/>
</dbReference>
<dbReference type="Pfam" id="PF05768">
    <property type="entry name" value="Glrx-like"/>
    <property type="match status" value="1"/>
</dbReference>
<evidence type="ECO:0000313" key="1">
    <source>
        <dbReference type="EMBL" id="WFT73720.1"/>
    </source>
</evidence>
<dbReference type="Gene3D" id="3.40.30.10">
    <property type="entry name" value="Glutaredoxin"/>
    <property type="match status" value="1"/>
</dbReference>
<sequence length="77" mass="9245">MNKITLYGKSNCKLCDEVKDLVVVLAMDYQIEMTEVNIEDDEELLHSYFLEIPVLFVNEERMDYREIDVFSLRERLH</sequence>
<dbReference type="PANTHER" id="PTHR33558">
    <property type="entry name" value="GLUTAREDOXIN-LIKE PROTEIN C5ORF63 HOMOLOG"/>
    <property type="match status" value="1"/>
</dbReference>
<dbReference type="EMBL" id="CP121671">
    <property type="protein sequence ID" value="WFT73720.1"/>
    <property type="molecule type" value="Genomic_DNA"/>
</dbReference>
<dbReference type="InterPro" id="IPR036249">
    <property type="entry name" value="Thioredoxin-like_sf"/>
</dbReference>
<dbReference type="RefSeq" id="WP_283075727.1">
    <property type="nucleotide sequence ID" value="NZ_CP121671.1"/>
</dbReference>
<dbReference type="PANTHER" id="PTHR33558:SF1">
    <property type="entry name" value="GLUTAREDOXIN-LIKE PROTEIN C5ORF63 HOMOLOG"/>
    <property type="match status" value="1"/>
</dbReference>
<evidence type="ECO:0000313" key="2">
    <source>
        <dbReference type="Proteomes" id="UP001221597"/>
    </source>
</evidence>
<accession>A0ABY8IUU2</accession>